<dbReference type="InterPro" id="IPR036513">
    <property type="entry name" value="STAS_dom_sf"/>
</dbReference>
<comment type="caution">
    <text evidence="4">The sequence shown here is derived from an EMBL/GenBank/DDBJ whole genome shotgun (WGS) entry which is preliminary data.</text>
</comment>
<dbReference type="Proteomes" id="UP000602260">
    <property type="component" value="Unassembled WGS sequence"/>
</dbReference>
<dbReference type="InterPro" id="IPR003658">
    <property type="entry name" value="Anti-sigma_ant"/>
</dbReference>
<organism evidence="4 5">
    <name type="scientific">Flintibacter faecis</name>
    <dbReference type="NCBI Taxonomy" id="2763047"/>
    <lineage>
        <taxon>Bacteria</taxon>
        <taxon>Bacillati</taxon>
        <taxon>Bacillota</taxon>
        <taxon>Clostridia</taxon>
        <taxon>Eubacteriales</taxon>
        <taxon>Flintibacter</taxon>
    </lineage>
</organism>
<dbReference type="NCBIfam" id="TIGR00377">
    <property type="entry name" value="ant_ant_sig"/>
    <property type="match status" value="1"/>
</dbReference>
<evidence type="ECO:0000256" key="2">
    <source>
        <dbReference type="RuleBase" id="RU003749"/>
    </source>
</evidence>
<dbReference type="PANTHER" id="PTHR33495">
    <property type="entry name" value="ANTI-SIGMA FACTOR ANTAGONIST TM_1081-RELATED-RELATED"/>
    <property type="match status" value="1"/>
</dbReference>
<dbReference type="AlphaFoldDB" id="A0A8J6J3L1"/>
<protein>
    <recommendedName>
        <fullName evidence="2">Anti-sigma factor antagonist</fullName>
    </recommendedName>
</protein>
<dbReference type="RefSeq" id="WP_186877928.1">
    <property type="nucleotide sequence ID" value="NZ_JACOPN010000002.1"/>
</dbReference>
<sequence length="101" mass="11380">MPVVCKEEGRVLRAELSGELDHHRARAVMEELDRQIDLALPRELVLDLAGLTFTDSSGIAVLLRAWKAMLRIRGAMKIVNTPDQAARVFRAAGLQRMLRFQ</sequence>
<comment type="similarity">
    <text evidence="1 2">Belongs to the anti-sigma-factor antagonist family.</text>
</comment>
<gene>
    <name evidence="4" type="ORF">H8S55_04025</name>
</gene>
<dbReference type="PANTHER" id="PTHR33495:SF2">
    <property type="entry name" value="ANTI-SIGMA FACTOR ANTAGONIST TM_1081-RELATED"/>
    <property type="match status" value="1"/>
</dbReference>
<dbReference type="CDD" id="cd07043">
    <property type="entry name" value="STAS_anti-anti-sigma_factors"/>
    <property type="match status" value="1"/>
</dbReference>
<proteinExistence type="inferred from homology"/>
<dbReference type="Pfam" id="PF01740">
    <property type="entry name" value="STAS"/>
    <property type="match status" value="1"/>
</dbReference>
<dbReference type="InterPro" id="IPR002645">
    <property type="entry name" value="STAS_dom"/>
</dbReference>
<keyword evidence="5" id="KW-1185">Reference proteome</keyword>
<dbReference type="Gene3D" id="3.30.750.24">
    <property type="entry name" value="STAS domain"/>
    <property type="match status" value="1"/>
</dbReference>
<evidence type="ECO:0000313" key="5">
    <source>
        <dbReference type="Proteomes" id="UP000602260"/>
    </source>
</evidence>
<dbReference type="GO" id="GO:0043856">
    <property type="term" value="F:anti-sigma factor antagonist activity"/>
    <property type="evidence" value="ECO:0007669"/>
    <property type="project" value="InterPro"/>
</dbReference>
<dbReference type="PROSITE" id="PS50801">
    <property type="entry name" value="STAS"/>
    <property type="match status" value="1"/>
</dbReference>
<reference evidence="4" key="1">
    <citation type="submission" date="2020-08" db="EMBL/GenBank/DDBJ databases">
        <title>Genome public.</title>
        <authorList>
            <person name="Liu C."/>
            <person name="Sun Q."/>
        </authorList>
    </citation>
    <scope>NUCLEOTIDE SEQUENCE</scope>
    <source>
        <strain evidence="4">BX5</strain>
    </source>
</reference>
<dbReference type="SUPFAM" id="SSF52091">
    <property type="entry name" value="SpoIIaa-like"/>
    <property type="match status" value="1"/>
</dbReference>
<evidence type="ECO:0000259" key="3">
    <source>
        <dbReference type="PROSITE" id="PS50801"/>
    </source>
</evidence>
<accession>A0A8J6J3L1</accession>
<name>A0A8J6J3L1_9FIRM</name>
<evidence type="ECO:0000313" key="4">
    <source>
        <dbReference type="EMBL" id="MBC5716497.1"/>
    </source>
</evidence>
<feature type="domain" description="STAS" evidence="3">
    <location>
        <begin position="15"/>
        <end position="101"/>
    </location>
</feature>
<dbReference type="EMBL" id="JACOPN010000002">
    <property type="protein sequence ID" value="MBC5716497.1"/>
    <property type="molecule type" value="Genomic_DNA"/>
</dbReference>
<evidence type="ECO:0000256" key="1">
    <source>
        <dbReference type="ARBA" id="ARBA00009013"/>
    </source>
</evidence>